<evidence type="ECO:0000313" key="2">
    <source>
        <dbReference type="EMBL" id="MBO1752710.1"/>
    </source>
</evidence>
<keyword evidence="3" id="KW-1185">Reference proteome</keyword>
<dbReference type="InterPro" id="IPR029063">
    <property type="entry name" value="SAM-dependent_MTases_sf"/>
</dbReference>
<keyword evidence="2" id="KW-0489">Methyltransferase</keyword>
<evidence type="ECO:0000259" key="1">
    <source>
        <dbReference type="Pfam" id="PF13649"/>
    </source>
</evidence>
<dbReference type="InterPro" id="IPR041698">
    <property type="entry name" value="Methyltransf_25"/>
</dbReference>
<reference evidence="2" key="1">
    <citation type="submission" date="2021-03" db="EMBL/GenBank/DDBJ databases">
        <title>Actinotalea soli sp. nov., isolated from soil.</title>
        <authorList>
            <person name="Ping W."/>
            <person name="Zhang J."/>
        </authorList>
    </citation>
    <scope>NUCLEOTIDE SEQUENCE</scope>
    <source>
        <strain evidence="2">BY-33</strain>
    </source>
</reference>
<dbReference type="CDD" id="cd02440">
    <property type="entry name" value="AdoMet_MTases"/>
    <property type="match status" value="1"/>
</dbReference>
<keyword evidence="2" id="KW-0808">Transferase</keyword>
<gene>
    <name evidence="2" type="ORF">J4G33_12925</name>
</gene>
<dbReference type="Proteomes" id="UP000664209">
    <property type="component" value="Unassembled WGS sequence"/>
</dbReference>
<protein>
    <submittedName>
        <fullName evidence="2">Class I SAM-dependent methyltransferase</fullName>
    </submittedName>
</protein>
<accession>A0A939RVT3</accession>
<evidence type="ECO:0000313" key="3">
    <source>
        <dbReference type="Proteomes" id="UP000664209"/>
    </source>
</evidence>
<dbReference type="Gene3D" id="3.40.50.150">
    <property type="entry name" value="Vaccinia Virus protein VP39"/>
    <property type="match status" value="1"/>
</dbReference>
<dbReference type="SUPFAM" id="SSF53335">
    <property type="entry name" value="S-adenosyl-L-methionine-dependent methyltransferases"/>
    <property type="match status" value="1"/>
</dbReference>
<dbReference type="RefSeq" id="WP_208056393.1">
    <property type="nucleotide sequence ID" value="NZ_JAGEMK010000007.1"/>
</dbReference>
<dbReference type="Pfam" id="PF13649">
    <property type="entry name" value="Methyltransf_25"/>
    <property type="match status" value="1"/>
</dbReference>
<dbReference type="EMBL" id="JAGEMK010000007">
    <property type="protein sequence ID" value="MBO1752710.1"/>
    <property type="molecule type" value="Genomic_DNA"/>
</dbReference>
<comment type="caution">
    <text evidence="2">The sequence shown here is derived from an EMBL/GenBank/DDBJ whole genome shotgun (WGS) entry which is preliminary data.</text>
</comment>
<name>A0A939RVT3_9CELL</name>
<dbReference type="GO" id="GO:0032259">
    <property type="term" value="P:methylation"/>
    <property type="evidence" value="ECO:0007669"/>
    <property type="project" value="UniProtKB-KW"/>
</dbReference>
<sequence length="263" mass="28993">MSAPTTPAPATADLLGWSRAHLDAWDRQQSAYITRREERFAMMLDVLEQVAPADAVVLDLACGPGSVSARVLERLPGATCIAVDLDPVLLELGRQALGDHGAHLRFVEADLWEPGWAGALEGARPHAVLSSTALHWLPADVLTRVYRGARDVLAPQGVLMNADHLRFRGGRPLFEELSRQDDEATQARAHGEGALSWDDWWSELVAHEHFAPLAAERERRFADRPPNPDLSLTFHLEALRMAGFSEAGPIWQHLDDYVLLAQA</sequence>
<organism evidence="2 3">
    <name type="scientific">Actinotalea soli</name>
    <dbReference type="NCBI Taxonomy" id="2819234"/>
    <lineage>
        <taxon>Bacteria</taxon>
        <taxon>Bacillati</taxon>
        <taxon>Actinomycetota</taxon>
        <taxon>Actinomycetes</taxon>
        <taxon>Micrococcales</taxon>
        <taxon>Cellulomonadaceae</taxon>
        <taxon>Actinotalea</taxon>
    </lineage>
</organism>
<dbReference type="PANTHER" id="PTHR43591:SF108">
    <property type="entry name" value="S-ADENOSYL-L-METHIONINE-DEPENDENT METHYLTRANSFERASE"/>
    <property type="match status" value="1"/>
</dbReference>
<feature type="domain" description="Methyltransferase" evidence="1">
    <location>
        <begin position="57"/>
        <end position="157"/>
    </location>
</feature>
<proteinExistence type="predicted"/>
<dbReference type="PANTHER" id="PTHR43591">
    <property type="entry name" value="METHYLTRANSFERASE"/>
    <property type="match status" value="1"/>
</dbReference>
<dbReference type="GO" id="GO:0008168">
    <property type="term" value="F:methyltransferase activity"/>
    <property type="evidence" value="ECO:0007669"/>
    <property type="project" value="UniProtKB-KW"/>
</dbReference>
<dbReference type="AlphaFoldDB" id="A0A939RVT3"/>